<gene>
    <name evidence="2" type="ORF">E3P99_00405</name>
</gene>
<feature type="compositionally biased region" description="Polar residues" evidence="1">
    <location>
        <begin position="177"/>
        <end position="189"/>
    </location>
</feature>
<dbReference type="Proteomes" id="UP000310189">
    <property type="component" value="Unassembled WGS sequence"/>
</dbReference>
<evidence type="ECO:0000313" key="3">
    <source>
        <dbReference type="Proteomes" id="UP000310189"/>
    </source>
</evidence>
<comment type="caution">
    <text evidence="2">The sequence shown here is derived from an EMBL/GenBank/DDBJ whole genome shotgun (WGS) entry which is preliminary data.</text>
</comment>
<feature type="compositionally biased region" description="Basic residues" evidence="1">
    <location>
        <begin position="216"/>
        <end position="226"/>
    </location>
</feature>
<dbReference type="EMBL" id="SPNW01000004">
    <property type="protein sequence ID" value="TIA92960.1"/>
    <property type="molecule type" value="Genomic_DNA"/>
</dbReference>
<name>A0A4T0FWZ0_9BASI</name>
<accession>A0A4T0FWZ0</accession>
<dbReference type="OrthoDB" id="3361678at2759"/>
<evidence type="ECO:0000313" key="2">
    <source>
        <dbReference type="EMBL" id="TIA92960.1"/>
    </source>
</evidence>
<evidence type="ECO:0000256" key="1">
    <source>
        <dbReference type="SAM" id="MobiDB-lite"/>
    </source>
</evidence>
<dbReference type="AlphaFoldDB" id="A0A4T0FWZ0"/>
<feature type="compositionally biased region" description="Low complexity" evidence="1">
    <location>
        <begin position="138"/>
        <end position="153"/>
    </location>
</feature>
<feature type="compositionally biased region" description="Low complexity" evidence="1">
    <location>
        <begin position="202"/>
        <end position="215"/>
    </location>
</feature>
<protein>
    <submittedName>
        <fullName evidence="2">Uncharacterized protein</fullName>
    </submittedName>
</protein>
<sequence>MPASRMRVDPATGLQLIKFNAYQSTAKRTWIPRLYCALKTNHSGIDFCSSGKCIIINRFVEYLKDVQPINSKSGQTSDRWDAWQRSAANYSLKTESECLCDTASPIRSFSDLFVYTHADIKRGNMPHPALIQKKVPKKQQQQQQQQQMIQQQQRCTSTERKKRSYSEADTKAAFALTRSQPRQQASAVDQSRRKSTGVLPPQQQQMQRVQQAQQHQHQHQHQHHHNQLPQHQHHQFEPQYYGYPTPHYSPSSTYSPNFSPIEYDALLPTQAQQQFDEWLVSGLDMLNGYNLGGVSGVNDAVNNSNTTTNVNSLGLLSNNGNLTPVSDPVTPASSYLPTLSPTQSPYKASDGTVQAASAMQQLLYDDSCHFLYNDSNNLNYNIYF</sequence>
<keyword evidence="3" id="KW-1185">Reference proteome</keyword>
<organism evidence="2 3">
    <name type="scientific">Wallemia hederae</name>
    <dbReference type="NCBI Taxonomy" id="1540922"/>
    <lineage>
        <taxon>Eukaryota</taxon>
        <taxon>Fungi</taxon>
        <taxon>Dikarya</taxon>
        <taxon>Basidiomycota</taxon>
        <taxon>Wallemiomycotina</taxon>
        <taxon>Wallemiomycetes</taxon>
        <taxon>Wallemiales</taxon>
        <taxon>Wallemiaceae</taxon>
        <taxon>Wallemia</taxon>
    </lineage>
</organism>
<reference evidence="2 3" key="1">
    <citation type="submission" date="2019-03" db="EMBL/GenBank/DDBJ databases">
        <title>Sequencing 23 genomes of Wallemia ichthyophaga.</title>
        <authorList>
            <person name="Gostincar C."/>
        </authorList>
    </citation>
    <scope>NUCLEOTIDE SEQUENCE [LARGE SCALE GENOMIC DNA]</scope>
    <source>
        <strain evidence="2 3">EXF-5753</strain>
    </source>
</reference>
<feature type="region of interest" description="Disordered" evidence="1">
    <location>
        <begin position="133"/>
        <end position="241"/>
    </location>
</feature>
<proteinExistence type="predicted"/>